<proteinExistence type="predicted"/>
<evidence type="ECO:0000256" key="1">
    <source>
        <dbReference type="SAM" id="Phobius"/>
    </source>
</evidence>
<evidence type="ECO:0000313" key="2">
    <source>
        <dbReference type="EMBL" id="DAE09713.1"/>
    </source>
</evidence>
<keyword evidence="1" id="KW-0812">Transmembrane</keyword>
<protein>
    <submittedName>
        <fullName evidence="2">Uncharacterized protein</fullName>
    </submittedName>
</protein>
<sequence length="36" mass="4314">MTFILQIQIRKKFPLLLIFQIFMEIFIVLPHGQISP</sequence>
<dbReference type="EMBL" id="BK015491">
    <property type="protein sequence ID" value="DAE09713.1"/>
    <property type="molecule type" value="Genomic_DNA"/>
</dbReference>
<organism evidence="2">
    <name type="scientific">Myoviridae sp. ctjhW4</name>
    <dbReference type="NCBI Taxonomy" id="2825162"/>
    <lineage>
        <taxon>Viruses</taxon>
        <taxon>Duplodnaviria</taxon>
        <taxon>Heunggongvirae</taxon>
        <taxon>Uroviricota</taxon>
        <taxon>Caudoviricetes</taxon>
    </lineage>
</organism>
<name>A0A8S5PT96_9CAUD</name>
<keyword evidence="1" id="KW-0472">Membrane</keyword>
<feature type="transmembrane region" description="Helical" evidence="1">
    <location>
        <begin position="12"/>
        <end position="32"/>
    </location>
</feature>
<keyword evidence="1" id="KW-1133">Transmembrane helix</keyword>
<reference evidence="2" key="1">
    <citation type="journal article" date="2021" name="Proc. Natl. Acad. Sci. U.S.A.">
        <title>A Catalog of Tens of Thousands of Viruses from Human Metagenomes Reveals Hidden Associations with Chronic Diseases.</title>
        <authorList>
            <person name="Tisza M.J."/>
            <person name="Buck C.B."/>
        </authorList>
    </citation>
    <scope>NUCLEOTIDE SEQUENCE</scope>
    <source>
        <strain evidence="2">CtjhW4</strain>
    </source>
</reference>
<accession>A0A8S5PT96</accession>